<evidence type="ECO:0000313" key="2">
    <source>
        <dbReference type="Proteomes" id="UP000234956"/>
    </source>
</evidence>
<dbReference type="Proteomes" id="UP000234956">
    <property type="component" value="Unassembled WGS sequence"/>
</dbReference>
<dbReference type="AlphaFoldDB" id="A0A2I0UYU8"/>
<dbReference type="EMBL" id="PDFK01000003">
    <property type="protein sequence ID" value="PKU51244.1"/>
    <property type="molecule type" value="Genomic_DNA"/>
</dbReference>
<gene>
    <name evidence="1" type="ORF">CRI88_10970</name>
</gene>
<accession>A0A2I0UYU8</accession>
<protein>
    <submittedName>
        <fullName evidence="1">Uncharacterized protein</fullName>
    </submittedName>
</protein>
<organism evidence="1 2">
    <name type="scientific">Lysinibacillus fusiformis</name>
    <dbReference type="NCBI Taxonomy" id="28031"/>
    <lineage>
        <taxon>Bacteria</taxon>
        <taxon>Bacillati</taxon>
        <taxon>Bacillota</taxon>
        <taxon>Bacilli</taxon>
        <taxon>Bacillales</taxon>
        <taxon>Bacillaceae</taxon>
        <taxon>Lysinibacillus</taxon>
    </lineage>
</organism>
<evidence type="ECO:0000313" key="1">
    <source>
        <dbReference type="EMBL" id="PKU51244.1"/>
    </source>
</evidence>
<name>A0A2I0UYU8_9BACI</name>
<dbReference type="RefSeq" id="WP_089932258.1">
    <property type="nucleotide sequence ID" value="NZ_PDFK01000003.1"/>
</dbReference>
<comment type="caution">
    <text evidence="1">The sequence shown here is derived from an EMBL/GenBank/DDBJ whole genome shotgun (WGS) entry which is preliminary data.</text>
</comment>
<proteinExistence type="predicted"/>
<reference evidence="1 2" key="1">
    <citation type="submission" date="2017-10" db="EMBL/GenBank/DDBJ databases">
        <title>Draft genome of Lysinibacillus fusiformis strain Juneja, a laboratory-derived pathogen of Drosophila melanogaster.</title>
        <authorList>
            <person name="Smith B.R."/>
            <person name="Unckless R.L."/>
        </authorList>
    </citation>
    <scope>NUCLEOTIDE SEQUENCE [LARGE SCALE GENOMIC DNA]</scope>
    <source>
        <strain evidence="1 2">Juneja</strain>
    </source>
</reference>
<sequence length="110" mass="12142">MISSQFSNMQYLMARRSSSKYYGLTKQTGNEANNSSTKGQERINSVSKIIEESKTSRLSAKQIETLKSAAKDGLLGSSAKTLGPWGKHNLQKILSNTKHNSTLNAYRNSI</sequence>